<dbReference type="GO" id="GO:0005524">
    <property type="term" value="F:ATP binding"/>
    <property type="evidence" value="ECO:0007669"/>
    <property type="project" value="InterPro"/>
</dbReference>
<comment type="caution">
    <text evidence="2">The sequence shown here is derived from an EMBL/GenBank/DDBJ whole genome shotgun (WGS) entry which is preliminary data.</text>
</comment>
<keyword evidence="3" id="KW-1185">Reference proteome</keyword>
<evidence type="ECO:0000259" key="1">
    <source>
        <dbReference type="Pfam" id="PF00946"/>
    </source>
</evidence>
<name>A0A8S3W3F4_PARAO</name>
<reference evidence="2" key="1">
    <citation type="submission" date="2021-04" db="EMBL/GenBank/DDBJ databases">
        <authorList>
            <person name="Tunstrom K."/>
        </authorList>
    </citation>
    <scope>NUCLEOTIDE SEQUENCE</scope>
</reference>
<dbReference type="Pfam" id="PF00946">
    <property type="entry name" value="Mononeg_RNA_pol"/>
    <property type="match status" value="1"/>
</dbReference>
<dbReference type="EMBL" id="CAJQZP010000088">
    <property type="protein sequence ID" value="CAG4938074.1"/>
    <property type="molecule type" value="Genomic_DNA"/>
</dbReference>
<accession>A0A8S3W3F4</accession>
<protein>
    <submittedName>
        <fullName evidence="2">(apollo) hypothetical protein</fullName>
    </submittedName>
</protein>
<sequence>MIRHKDNSKALRPHHKRIIHDIKDATMLPPETFLSWCCSNLERWRDKDRDHLEISKRAERVASYVTQVAYTHYYKTPPPDILMTQLPTSHIYEHLSSVWESVIEEVSQSSQARMEVKIGSVQVVFDADLCIVWVKTNQCYVVPYSLILCFADMCSSWAAVHIYSTLYNNKYPGYSLNIEVRECLDRMRFMLVQHGQLAYKLLKMWPSLAIGAILRDLEHSDEFLKTITQDLPFSLKATDFYKHEVSTIMGPTHAMIRLDIIGLWKTMGHPIVDMDETTKSWMNKGLVMKQDLGEAAEDICNMFKKEFCRQFYKSHNKWPAVSLGFKLNPHIRTCILENEWGET</sequence>
<evidence type="ECO:0000313" key="3">
    <source>
        <dbReference type="Proteomes" id="UP000691718"/>
    </source>
</evidence>
<dbReference type="GO" id="GO:0004482">
    <property type="term" value="F:mRNA 5'-cap (guanine-N7-)-methyltransferase activity"/>
    <property type="evidence" value="ECO:0007669"/>
    <property type="project" value="InterPro"/>
</dbReference>
<organism evidence="2 3">
    <name type="scientific">Parnassius apollo</name>
    <name type="common">Apollo butterfly</name>
    <name type="synonym">Papilio apollo</name>
    <dbReference type="NCBI Taxonomy" id="110799"/>
    <lineage>
        <taxon>Eukaryota</taxon>
        <taxon>Metazoa</taxon>
        <taxon>Ecdysozoa</taxon>
        <taxon>Arthropoda</taxon>
        <taxon>Hexapoda</taxon>
        <taxon>Insecta</taxon>
        <taxon>Pterygota</taxon>
        <taxon>Neoptera</taxon>
        <taxon>Endopterygota</taxon>
        <taxon>Lepidoptera</taxon>
        <taxon>Glossata</taxon>
        <taxon>Ditrysia</taxon>
        <taxon>Papilionoidea</taxon>
        <taxon>Papilionidae</taxon>
        <taxon>Parnassiinae</taxon>
        <taxon>Parnassini</taxon>
        <taxon>Parnassius</taxon>
        <taxon>Parnassius</taxon>
    </lineage>
</organism>
<feature type="domain" description="RdRp catalytic" evidence="1">
    <location>
        <begin position="108"/>
        <end position="340"/>
    </location>
</feature>
<dbReference type="GO" id="GO:0003968">
    <property type="term" value="F:RNA-directed RNA polymerase activity"/>
    <property type="evidence" value="ECO:0007669"/>
    <property type="project" value="InterPro"/>
</dbReference>
<dbReference type="AlphaFoldDB" id="A0A8S3W3F4"/>
<proteinExistence type="predicted"/>
<gene>
    <name evidence="2" type="ORF">PAPOLLO_LOCUS1564</name>
</gene>
<dbReference type="Proteomes" id="UP000691718">
    <property type="component" value="Unassembled WGS sequence"/>
</dbReference>
<evidence type="ECO:0000313" key="2">
    <source>
        <dbReference type="EMBL" id="CAG4938074.1"/>
    </source>
</evidence>
<dbReference type="InterPro" id="IPR014023">
    <property type="entry name" value="Mononeg_RNA_pol_cat"/>
</dbReference>
<dbReference type="OrthoDB" id="7402257at2759"/>